<evidence type="ECO:0000256" key="5">
    <source>
        <dbReference type="ARBA" id="ARBA00022729"/>
    </source>
</evidence>
<dbReference type="GO" id="GO:0009279">
    <property type="term" value="C:cell outer membrane"/>
    <property type="evidence" value="ECO:0007669"/>
    <property type="project" value="UniProtKB-SubCell"/>
</dbReference>
<comment type="similarity">
    <text evidence="8">Belongs to the TonB-dependent receptor family.</text>
</comment>
<evidence type="ECO:0000259" key="9">
    <source>
        <dbReference type="Pfam" id="PF07715"/>
    </source>
</evidence>
<evidence type="ECO:0000313" key="11">
    <source>
        <dbReference type="Proteomes" id="UP000422108"/>
    </source>
</evidence>
<name>A0A5K8AAB9_9BACT</name>
<comment type="subcellular location">
    <subcellularLocation>
        <location evidence="1 8">Cell outer membrane</location>
        <topology evidence="1 8">Multi-pass membrane protein</topology>
    </subcellularLocation>
</comment>
<evidence type="ECO:0000256" key="4">
    <source>
        <dbReference type="ARBA" id="ARBA00022692"/>
    </source>
</evidence>
<dbReference type="InterPro" id="IPR037066">
    <property type="entry name" value="Plug_dom_sf"/>
</dbReference>
<evidence type="ECO:0000256" key="2">
    <source>
        <dbReference type="ARBA" id="ARBA00022448"/>
    </source>
</evidence>
<dbReference type="Gene3D" id="2.40.170.20">
    <property type="entry name" value="TonB-dependent receptor, beta-barrel domain"/>
    <property type="match status" value="1"/>
</dbReference>
<dbReference type="Proteomes" id="UP000422108">
    <property type="component" value="Chromosome"/>
</dbReference>
<dbReference type="EMBL" id="AP021879">
    <property type="protein sequence ID" value="BBO89527.1"/>
    <property type="molecule type" value="Genomic_DNA"/>
</dbReference>
<reference evidence="10 11" key="1">
    <citation type="submission" date="2019-11" db="EMBL/GenBank/DDBJ databases">
        <title>Comparative genomics of hydrocarbon-degrading Desulfosarcina strains.</title>
        <authorList>
            <person name="Watanabe M."/>
            <person name="Kojima H."/>
            <person name="Fukui M."/>
        </authorList>
    </citation>
    <scope>NUCLEOTIDE SEQUENCE [LARGE SCALE GENOMIC DNA]</scope>
    <source>
        <strain evidence="11">oXyS1</strain>
    </source>
</reference>
<proteinExistence type="inferred from homology"/>
<keyword evidence="4 8" id="KW-0812">Transmembrane</keyword>
<keyword evidence="7 8" id="KW-0998">Cell outer membrane</keyword>
<keyword evidence="2 8" id="KW-0813">Transport</keyword>
<dbReference type="InterPro" id="IPR012910">
    <property type="entry name" value="Plug_dom"/>
</dbReference>
<sequence length="712" mass="82160">MKRISTLAVLIGFVISICGVWPVYAQQDDSKSGTAGQSEQASESEGEALKKLEDIVVTEKGGIQGIYVEPGETTINVDDYSAIGDKSNIQDLLKTQAIFDFRGDTDLVPDDDTMTMRGFSSDRFVMAVDGLTVQKTGGRKSSHIVDYSLLSPLPIEKIEIIAGPHSALYDSKSIGGAVNIVTQAPRRRDSLVPNVRLSTSYSSYNTQNHKLNVNGAIDMVTYAFDAQKNTTDGYLRYNETDIETYSGSLGLLLPYEGYVNVSASRSDIDRQVAVVNTGDDYDSSYPEVTDSSWEPYQDPTWDKEAWSYKLNYLQNLPIGHLTLGAYKSMENRNRDYDDWVDDDDHSLGTERTYWKTNWRQKGGKIQDIYKWSDSHETTVGFDMVKMYDGEDLDERINKKAGYLQHQWTITPYLETKLGVRYEDVKIWVSNSYIDYLPEWVERNWDQWVPKTYTTLKMDSFADWLRDTSFSLGISKIWHAPDYHGVYNGQGRPSGVWLDPEHGIGYDFVLNRRLWRDISLMVDYSFYQIKDYIVANRSYYEDKENYSDYKINLEEVYRHGIELCLGGHLFEDLSFYVTYAWQKFDNQGDEPAGVTELDDEAEHRVTAGLRYQLFEKTALKLDYYYQSEETQENSEEIGEDENGDPIYSYYQVDNPSYNLFNFAVEQTLFQEKWHVKDARLQFFIKNLFDEEYYDSRGYPATDRTFGVNLSFRM</sequence>
<keyword evidence="3 8" id="KW-1134">Transmembrane beta strand</keyword>
<evidence type="ECO:0000256" key="6">
    <source>
        <dbReference type="ARBA" id="ARBA00023136"/>
    </source>
</evidence>
<dbReference type="PANTHER" id="PTHR30069">
    <property type="entry name" value="TONB-DEPENDENT OUTER MEMBRANE RECEPTOR"/>
    <property type="match status" value="1"/>
</dbReference>
<protein>
    <recommendedName>
        <fullName evidence="9">TonB-dependent receptor plug domain-containing protein</fullName>
    </recommendedName>
</protein>
<dbReference type="RefSeq" id="WP_155310712.1">
    <property type="nucleotide sequence ID" value="NZ_AP021879.1"/>
</dbReference>
<evidence type="ECO:0000256" key="3">
    <source>
        <dbReference type="ARBA" id="ARBA00022452"/>
    </source>
</evidence>
<keyword evidence="11" id="KW-1185">Reference proteome</keyword>
<organism evidence="10 11">
    <name type="scientific">Desulfosarcina ovata subsp. ovata</name>
    <dbReference type="NCBI Taxonomy" id="2752305"/>
    <lineage>
        <taxon>Bacteria</taxon>
        <taxon>Pseudomonadati</taxon>
        <taxon>Thermodesulfobacteriota</taxon>
        <taxon>Desulfobacteria</taxon>
        <taxon>Desulfobacterales</taxon>
        <taxon>Desulfosarcinaceae</taxon>
        <taxon>Desulfosarcina</taxon>
    </lineage>
</organism>
<accession>A0A5K8AAB9</accession>
<dbReference type="PANTHER" id="PTHR30069:SF29">
    <property type="entry name" value="HEMOGLOBIN AND HEMOGLOBIN-HAPTOGLOBIN-BINDING PROTEIN 1-RELATED"/>
    <property type="match status" value="1"/>
</dbReference>
<dbReference type="SUPFAM" id="SSF56935">
    <property type="entry name" value="Porins"/>
    <property type="match status" value="1"/>
</dbReference>
<gene>
    <name evidence="10" type="ORF">DSCOOX_27070</name>
</gene>
<dbReference type="InterPro" id="IPR036942">
    <property type="entry name" value="Beta-barrel_TonB_sf"/>
</dbReference>
<keyword evidence="5" id="KW-0732">Signal</keyword>
<dbReference type="GO" id="GO:0044718">
    <property type="term" value="P:siderophore transmembrane transport"/>
    <property type="evidence" value="ECO:0007669"/>
    <property type="project" value="TreeGrafter"/>
</dbReference>
<dbReference type="PROSITE" id="PS52016">
    <property type="entry name" value="TONB_DEPENDENT_REC_3"/>
    <property type="match status" value="1"/>
</dbReference>
<evidence type="ECO:0000313" key="10">
    <source>
        <dbReference type="EMBL" id="BBO89527.1"/>
    </source>
</evidence>
<dbReference type="Gene3D" id="2.170.130.10">
    <property type="entry name" value="TonB-dependent receptor, plug domain"/>
    <property type="match status" value="1"/>
</dbReference>
<dbReference type="GO" id="GO:0015344">
    <property type="term" value="F:siderophore uptake transmembrane transporter activity"/>
    <property type="evidence" value="ECO:0007669"/>
    <property type="project" value="TreeGrafter"/>
</dbReference>
<dbReference type="Pfam" id="PF07715">
    <property type="entry name" value="Plug"/>
    <property type="match status" value="1"/>
</dbReference>
<keyword evidence="6 8" id="KW-0472">Membrane</keyword>
<dbReference type="AlphaFoldDB" id="A0A5K8AAB9"/>
<dbReference type="InterPro" id="IPR039426">
    <property type="entry name" value="TonB-dep_rcpt-like"/>
</dbReference>
<evidence type="ECO:0000256" key="1">
    <source>
        <dbReference type="ARBA" id="ARBA00004571"/>
    </source>
</evidence>
<evidence type="ECO:0000256" key="7">
    <source>
        <dbReference type="ARBA" id="ARBA00023237"/>
    </source>
</evidence>
<feature type="domain" description="TonB-dependent receptor plug" evidence="9">
    <location>
        <begin position="74"/>
        <end position="177"/>
    </location>
</feature>
<evidence type="ECO:0000256" key="8">
    <source>
        <dbReference type="PROSITE-ProRule" id="PRU01360"/>
    </source>
</evidence>